<proteinExistence type="predicted"/>
<gene>
    <name evidence="1" type="ORF">SAMN05216268_10268</name>
</gene>
<evidence type="ECO:0000313" key="1">
    <source>
        <dbReference type="EMBL" id="SHK96072.1"/>
    </source>
</evidence>
<name>A0A9X8MKV4_9ACTN</name>
<reference evidence="2" key="1">
    <citation type="submission" date="2016-11" db="EMBL/GenBank/DDBJ databases">
        <authorList>
            <person name="Jaros S."/>
            <person name="Januszkiewicz K."/>
            <person name="Wedrychowicz H."/>
        </authorList>
    </citation>
    <scope>NUCLEOTIDE SEQUENCE [LARGE SCALE GENOMIC DNA]</scope>
    <source>
        <strain evidence="2">CGMCC 4.3555</strain>
    </source>
</reference>
<evidence type="ECO:0000313" key="2">
    <source>
        <dbReference type="Proteomes" id="UP000184388"/>
    </source>
</evidence>
<sequence>MPNPIPDDVHECTERLRSALKVHGITFPSLGIDLPSFAGKYPHPLVALGNCNLATARKLTEVLRKAAER</sequence>
<dbReference type="EMBL" id="FRBK01000002">
    <property type="protein sequence ID" value="SHK96072.1"/>
    <property type="molecule type" value="Genomic_DNA"/>
</dbReference>
<dbReference type="AlphaFoldDB" id="A0A9X8MKV4"/>
<accession>A0A9X8MKV4</accession>
<dbReference type="Proteomes" id="UP000184388">
    <property type="component" value="Unassembled WGS sequence"/>
</dbReference>
<comment type="caution">
    <text evidence="1">The sequence shown here is derived from an EMBL/GenBank/DDBJ whole genome shotgun (WGS) entry which is preliminary data.</text>
</comment>
<protein>
    <submittedName>
        <fullName evidence="1">Uncharacterized protein</fullName>
    </submittedName>
</protein>
<organism evidence="1 2">
    <name type="scientific">Streptomyces yunnanensis</name>
    <dbReference type="NCBI Taxonomy" id="156453"/>
    <lineage>
        <taxon>Bacteria</taxon>
        <taxon>Bacillati</taxon>
        <taxon>Actinomycetota</taxon>
        <taxon>Actinomycetes</taxon>
        <taxon>Kitasatosporales</taxon>
        <taxon>Streptomycetaceae</taxon>
        <taxon>Streptomyces</taxon>
    </lineage>
</organism>
<dbReference type="RefSeq" id="WP_073442608.1">
    <property type="nucleotide sequence ID" value="NZ_FRBK01000002.1"/>
</dbReference>